<sequence length="162" mass="18030">MPGQLFNASAVIESRAATKLDENVKLLTYVSVAYLPLSLCAALWAIDYSYHPAVFTTACVLLATATYVIVLNLNNITRAGKLAYYTGLRSGVIDSMLGDDKWAPTARAFDQFRPQRQDSRTPSEWYIVVLLLSIVGKWLAALRLRLRAPAIWRKTPKPQADV</sequence>
<dbReference type="Proteomes" id="UP001610446">
    <property type="component" value="Unassembled WGS sequence"/>
</dbReference>
<evidence type="ECO:0000256" key="1">
    <source>
        <dbReference type="SAM" id="Phobius"/>
    </source>
</evidence>
<keyword evidence="1" id="KW-1133">Transmembrane helix</keyword>
<evidence type="ECO:0000313" key="3">
    <source>
        <dbReference type="Proteomes" id="UP001610446"/>
    </source>
</evidence>
<organism evidence="2 3">
    <name type="scientific">Aspergillus pseudoustus</name>
    <dbReference type="NCBI Taxonomy" id="1810923"/>
    <lineage>
        <taxon>Eukaryota</taxon>
        <taxon>Fungi</taxon>
        <taxon>Dikarya</taxon>
        <taxon>Ascomycota</taxon>
        <taxon>Pezizomycotina</taxon>
        <taxon>Eurotiomycetes</taxon>
        <taxon>Eurotiomycetidae</taxon>
        <taxon>Eurotiales</taxon>
        <taxon>Aspergillaceae</taxon>
        <taxon>Aspergillus</taxon>
        <taxon>Aspergillus subgen. Nidulantes</taxon>
    </lineage>
</organism>
<keyword evidence="1" id="KW-0472">Membrane</keyword>
<keyword evidence="1" id="KW-0812">Transmembrane</keyword>
<comment type="caution">
    <text evidence="2">The sequence shown here is derived from an EMBL/GenBank/DDBJ whole genome shotgun (WGS) entry which is preliminary data.</text>
</comment>
<feature type="transmembrane region" description="Helical" evidence="1">
    <location>
        <begin position="125"/>
        <end position="144"/>
    </location>
</feature>
<accession>A0ABR4JE01</accession>
<feature type="transmembrane region" description="Helical" evidence="1">
    <location>
        <begin position="53"/>
        <end position="73"/>
    </location>
</feature>
<keyword evidence="3" id="KW-1185">Reference proteome</keyword>
<reference evidence="2 3" key="1">
    <citation type="submission" date="2024-07" db="EMBL/GenBank/DDBJ databases">
        <title>Section-level genome sequencing and comparative genomics of Aspergillus sections Usti and Cavernicolus.</title>
        <authorList>
            <consortium name="Lawrence Berkeley National Laboratory"/>
            <person name="Nybo J.L."/>
            <person name="Vesth T.C."/>
            <person name="Theobald S."/>
            <person name="Frisvad J.C."/>
            <person name="Larsen T.O."/>
            <person name="Kjaerboelling I."/>
            <person name="Rothschild-Mancinelli K."/>
            <person name="Lyhne E.K."/>
            <person name="Kogle M.E."/>
            <person name="Barry K."/>
            <person name="Clum A."/>
            <person name="Na H."/>
            <person name="Ledsgaard L."/>
            <person name="Lin J."/>
            <person name="Lipzen A."/>
            <person name="Kuo A."/>
            <person name="Riley R."/>
            <person name="Mondo S."/>
            <person name="Labutti K."/>
            <person name="Haridas S."/>
            <person name="Pangalinan J."/>
            <person name="Salamov A.A."/>
            <person name="Simmons B.A."/>
            <person name="Magnuson J.K."/>
            <person name="Chen J."/>
            <person name="Drula E."/>
            <person name="Henrissat B."/>
            <person name="Wiebenga A."/>
            <person name="Lubbers R.J."/>
            <person name="Gomes A.C."/>
            <person name="Makela M.R."/>
            <person name="Stajich J."/>
            <person name="Grigoriev I.V."/>
            <person name="Mortensen U.H."/>
            <person name="De Vries R.P."/>
            <person name="Baker S.E."/>
            <person name="Andersen M.R."/>
        </authorList>
    </citation>
    <scope>NUCLEOTIDE SEQUENCE [LARGE SCALE GENOMIC DNA]</scope>
    <source>
        <strain evidence="2 3">CBS 123904</strain>
    </source>
</reference>
<feature type="transmembrane region" description="Helical" evidence="1">
    <location>
        <begin position="26"/>
        <end position="46"/>
    </location>
</feature>
<protein>
    <submittedName>
        <fullName evidence="2">Uncharacterized protein</fullName>
    </submittedName>
</protein>
<gene>
    <name evidence="2" type="ORF">BJY01DRAFT_251061</name>
</gene>
<name>A0ABR4JE01_9EURO</name>
<dbReference type="EMBL" id="JBFXLU010000148">
    <property type="protein sequence ID" value="KAL2838260.1"/>
    <property type="molecule type" value="Genomic_DNA"/>
</dbReference>
<proteinExistence type="predicted"/>
<evidence type="ECO:0000313" key="2">
    <source>
        <dbReference type="EMBL" id="KAL2838260.1"/>
    </source>
</evidence>